<evidence type="ECO:0000313" key="2">
    <source>
        <dbReference type="Proteomes" id="UP000031532"/>
    </source>
</evidence>
<sequence length="77" mass="8774">MPDFIRLPYRIVNLSLIREIQFSDDSVVIHWQGNSVSALTGFDAVVFLDILEQRYTLMTDSAARLWKEEITSEASPG</sequence>
<dbReference type="RefSeq" id="WP_039714087.1">
    <property type="nucleotide sequence ID" value="NZ_JTJC03000006.1"/>
</dbReference>
<dbReference type="AlphaFoldDB" id="A0A9X5E836"/>
<gene>
    <name evidence="1" type="ORF">QH73_0019950</name>
</gene>
<protein>
    <submittedName>
        <fullName evidence="1">Uncharacterized protein</fullName>
    </submittedName>
</protein>
<keyword evidence="2" id="KW-1185">Reference proteome</keyword>
<dbReference type="Proteomes" id="UP000031532">
    <property type="component" value="Unassembled WGS sequence"/>
</dbReference>
<comment type="caution">
    <text evidence="1">The sequence shown here is derived from an EMBL/GenBank/DDBJ whole genome shotgun (WGS) entry which is preliminary data.</text>
</comment>
<organism evidence="1 2">
    <name type="scientific">Scytonema millei VB511283</name>
    <dbReference type="NCBI Taxonomy" id="1245923"/>
    <lineage>
        <taxon>Bacteria</taxon>
        <taxon>Bacillati</taxon>
        <taxon>Cyanobacteriota</taxon>
        <taxon>Cyanophyceae</taxon>
        <taxon>Nostocales</taxon>
        <taxon>Scytonemataceae</taxon>
        <taxon>Scytonema</taxon>
    </lineage>
</organism>
<dbReference type="EMBL" id="JTJC03000006">
    <property type="protein sequence ID" value="NHC36879.1"/>
    <property type="molecule type" value="Genomic_DNA"/>
</dbReference>
<reference evidence="1 2" key="1">
    <citation type="journal article" date="2015" name="Genome Announc.">
        <title>Draft Genome Sequence of the Terrestrial Cyanobacterium Scytonema millei VB511283, Isolated from Eastern India.</title>
        <authorList>
            <person name="Sen D."/>
            <person name="Chandrababunaidu M.M."/>
            <person name="Singh D."/>
            <person name="Sanghi N."/>
            <person name="Ghorai A."/>
            <person name="Mishra G.P."/>
            <person name="Madduluri M."/>
            <person name="Adhikary S.P."/>
            <person name="Tripathy S."/>
        </authorList>
    </citation>
    <scope>NUCLEOTIDE SEQUENCE [LARGE SCALE GENOMIC DNA]</scope>
    <source>
        <strain evidence="1 2">VB511283</strain>
    </source>
</reference>
<proteinExistence type="predicted"/>
<name>A0A9X5E836_9CYAN</name>
<accession>A0A9X5E836</accession>
<evidence type="ECO:0000313" key="1">
    <source>
        <dbReference type="EMBL" id="NHC36879.1"/>
    </source>
</evidence>